<dbReference type="EC" id="2.4.1.257" evidence="10"/>
<comment type="pathway">
    <text evidence="1 10">Protein modification; protein glycosylation.</text>
</comment>
<keyword evidence="5" id="KW-0256">Endoplasmic reticulum</keyword>
<evidence type="ECO:0000256" key="2">
    <source>
        <dbReference type="ARBA" id="ARBA00022676"/>
    </source>
</evidence>
<feature type="domain" description="Glycosyl transferase family 1" evidence="11">
    <location>
        <begin position="218"/>
        <end position="389"/>
    </location>
</feature>
<dbReference type="UniPathway" id="UPA00378"/>
<keyword evidence="2 10" id="KW-0328">Glycosyltransferase</keyword>
<dbReference type="InterPro" id="IPR028098">
    <property type="entry name" value="Glyco_trans_4-like_N"/>
</dbReference>
<dbReference type="GO" id="GO:0005789">
    <property type="term" value="C:endoplasmic reticulum membrane"/>
    <property type="evidence" value="ECO:0007669"/>
    <property type="project" value="UniProtKB-SubCell"/>
</dbReference>
<keyword evidence="4 10" id="KW-0812">Transmembrane</keyword>
<gene>
    <name evidence="13" type="ORF">GWI33_023135</name>
</gene>
<feature type="transmembrane region" description="Helical" evidence="10">
    <location>
        <begin position="80"/>
        <end position="97"/>
    </location>
</feature>
<dbReference type="PANTHER" id="PTHR45918">
    <property type="entry name" value="ALPHA-1,3/1,6-MANNOSYLTRANSFERASE ALG2"/>
    <property type="match status" value="1"/>
</dbReference>
<reference evidence="13" key="1">
    <citation type="submission" date="2020-08" db="EMBL/GenBank/DDBJ databases">
        <title>Genome sequencing and assembly of the red palm weevil Rhynchophorus ferrugineus.</title>
        <authorList>
            <person name="Dias G.B."/>
            <person name="Bergman C.M."/>
            <person name="Manee M."/>
        </authorList>
    </citation>
    <scope>NUCLEOTIDE SEQUENCE</scope>
    <source>
        <strain evidence="13">AA-2017</strain>
        <tissue evidence="13">Whole larva</tissue>
    </source>
</reference>
<keyword evidence="14" id="KW-1185">Reference proteome</keyword>
<dbReference type="Pfam" id="PF00534">
    <property type="entry name" value="Glycos_transf_1"/>
    <property type="match status" value="1"/>
</dbReference>
<dbReference type="PANTHER" id="PTHR45918:SF1">
    <property type="entry name" value="ALPHA-1,3_1,6-MANNOSYLTRANSFERASE ALG2"/>
    <property type="match status" value="1"/>
</dbReference>
<name>A0A834LY37_RHYFE</name>
<dbReference type="EC" id="2.4.1.132" evidence="10"/>
<accession>A0A834LY37</accession>
<comment type="subcellular location">
    <subcellularLocation>
        <location evidence="10">Endoplasmic reticulum membrane</location>
        <topology evidence="10">Single-pass membrane protein</topology>
    </subcellularLocation>
</comment>
<dbReference type="SUPFAM" id="SSF53756">
    <property type="entry name" value="UDP-Glycosyltransferase/glycogen phosphorylase"/>
    <property type="match status" value="1"/>
</dbReference>
<protein>
    <recommendedName>
        <fullName evidence="10">Alpha-1,3/1,6-mannosyltransferase ALG2</fullName>
        <ecNumber evidence="10">2.4.1.132</ecNumber>
        <ecNumber evidence="10">2.4.1.257</ecNumber>
    </recommendedName>
    <alternativeName>
        <fullName evidence="10">GDP-Man:Man(1)GlcNAc(2)-PP-Dol alpha-1,3-mannosyltransferase</fullName>
    </alternativeName>
</protein>
<organism evidence="13 14">
    <name type="scientific">Rhynchophorus ferrugineus</name>
    <name type="common">Red palm weevil</name>
    <name type="synonym">Curculio ferrugineus</name>
    <dbReference type="NCBI Taxonomy" id="354439"/>
    <lineage>
        <taxon>Eukaryota</taxon>
        <taxon>Metazoa</taxon>
        <taxon>Ecdysozoa</taxon>
        <taxon>Arthropoda</taxon>
        <taxon>Hexapoda</taxon>
        <taxon>Insecta</taxon>
        <taxon>Pterygota</taxon>
        <taxon>Neoptera</taxon>
        <taxon>Endopterygota</taxon>
        <taxon>Coleoptera</taxon>
        <taxon>Polyphaga</taxon>
        <taxon>Cucujiformia</taxon>
        <taxon>Curculionidae</taxon>
        <taxon>Dryophthorinae</taxon>
        <taxon>Rhynchophorus</taxon>
    </lineage>
</organism>
<evidence type="ECO:0000256" key="7">
    <source>
        <dbReference type="ARBA" id="ARBA00023136"/>
    </source>
</evidence>
<comment type="function">
    <text evidence="10">Mannosylates Man(2)GlcNAc(2)-dolichol diphosphate and Man(1)GlcNAc(2)-dolichol diphosphate to form Man(3)GlcNAc(2)-dolichol diphosphate.</text>
</comment>
<dbReference type="Pfam" id="PF13439">
    <property type="entry name" value="Glyco_transf_4"/>
    <property type="match status" value="1"/>
</dbReference>
<keyword evidence="3 10" id="KW-0808">Transferase</keyword>
<evidence type="ECO:0000313" key="13">
    <source>
        <dbReference type="EMBL" id="KAF7264506.1"/>
    </source>
</evidence>
<dbReference type="GO" id="GO:0004378">
    <property type="term" value="F:GDP-Man:Man(1)GlcNAc(2)-PP-Dol alpha-1,3-mannosyltransferase activity"/>
    <property type="evidence" value="ECO:0007669"/>
    <property type="project" value="UniProtKB-UniRule"/>
</dbReference>
<sequence>METKRKQRIAFIHPDLGIGGAERLVLDVAGALKQQGNDVFFLTNHFDPSHAFEELKNEEFTVEVFGDWLPRKIFGRCQALCAYIRMIYLTIVFILFYRNKYKADLYFIDLIPISIPFLKIVKEKVVYYCHHPDLLASPSGNKIKKLYRIPIDWMEMKATALSDIILVNSEYTASIFQKTFPEIKKPIQILYPTIAASYQESVKNIKDKKPIFKIVPEINSNRDDLFIFLSINRYHPAKRLEFAIDGMEKLQSLCSESEWKKIYLILAGGYDPINQTNKDTFDDLIGLTKAKKLEDKIIFLKSPSDQIKVDLLNSCDVLIYTPLKEHFGIVPLEAMLVGKPVIAMNSGGPKETVEHGVTGYLCDPTAESIAQHMYQIMTQDYKAMGTRGKRRLEEKFSYQSFLEKLCAVVDQTNNNIRKEL</sequence>
<evidence type="ECO:0000259" key="12">
    <source>
        <dbReference type="Pfam" id="PF13439"/>
    </source>
</evidence>
<comment type="similarity">
    <text evidence="10">Belongs to the glycosyltransferase group 1 family.</text>
</comment>
<evidence type="ECO:0000256" key="3">
    <source>
        <dbReference type="ARBA" id="ARBA00022679"/>
    </source>
</evidence>
<evidence type="ECO:0000256" key="9">
    <source>
        <dbReference type="ARBA" id="ARBA00045104"/>
    </source>
</evidence>
<evidence type="ECO:0000256" key="5">
    <source>
        <dbReference type="ARBA" id="ARBA00022824"/>
    </source>
</evidence>
<dbReference type="InterPro" id="IPR027054">
    <property type="entry name" value="ALG2"/>
</dbReference>
<dbReference type="Proteomes" id="UP000625711">
    <property type="component" value="Unassembled WGS sequence"/>
</dbReference>
<evidence type="ECO:0000256" key="6">
    <source>
        <dbReference type="ARBA" id="ARBA00022989"/>
    </source>
</evidence>
<proteinExistence type="inferred from homology"/>
<dbReference type="InterPro" id="IPR001296">
    <property type="entry name" value="Glyco_trans_1"/>
</dbReference>
<dbReference type="Gene3D" id="3.40.50.2000">
    <property type="entry name" value="Glycogen Phosphorylase B"/>
    <property type="match status" value="2"/>
</dbReference>
<evidence type="ECO:0000256" key="8">
    <source>
        <dbReference type="ARBA" id="ARBA00045103"/>
    </source>
</evidence>
<keyword evidence="6 10" id="KW-1133">Transmembrane helix</keyword>
<evidence type="ECO:0000256" key="4">
    <source>
        <dbReference type="ARBA" id="ARBA00022692"/>
    </source>
</evidence>
<evidence type="ECO:0000256" key="10">
    <source>
        <dbReference type="RuleBase" id="RU367136"/>
    </source>
</evidence>
<evidence type="ECO:0000256" key="1">
    <source>
        <dbReference type="ARBA" id="ARBA00004922"/>
    </source>
</evidence>
<evidence type="ECO:0000313" key="14">
    <source>
        <dbReference type="Proteomes" id="UP000625711"/>
    </source>
</evidence>
<keyword evidence="7 10" id="KW-0472">Membrane</keyword>
<feature type="domain" description="Glycosyltransferase subfamily 4-like N-terminal" evidence="12">
    <location>
        <begin position="18"/>
        <end position="194"/>
    </location>
</feature>
<dbReference type="AlphaFoldDB" id="A0A834LY37"/>
<comment type="catalytic activity">
    <reaction evidence="9 10">
        <text>an alpha-D-Man-(1-&gt;3)-beta-D-Man-(1-&gt;4)-beta-D-GlcNAc-(1-&gt;4)-alpha-D-GlcNAc-diphospho-di-trans,poly-cis-dolichol + GDP-alpha-D-mannose = an alpha-D-Man-(1-&gt;3)-[alpha-D-Man-(1-&gt;6)]-beta-D-Man-(1-&gt;4)-beta-D-GlcNAc-(1-&gt;4)-alpha-D-GlcNAc-diphospho-di-trans,poly-cis-dolichol + GDP + H(+)</text>
        <dbReference type="Rhea" id="RHEA:29519"/>
        <dbReference type="Rhea" id="RHEA-COMP:19513"/>
        <dbReference type="Rhea" id="RHEA-COMP:19515"/>
        <dbReference type="ChEBI" id="CHEBI:15378"/>
        <dbReference type="ChEBI" id="CHEBI:57527"/>
        <dbReference type="ChEBI" id="CHEBI:58189"/>
        <dbReference type="ChEBI" id="CHEBI:132510"/>
        <dbReference type="ChEBI" id="CHEBI:132511"/>
        <dbReference type="EC" id="2.4.1.257"/>
    </reaction>
    <physiologicalReaction direction="left-to-right" evidence="9 10">
        <dbReference type="Rhea" id="RHEA:29520"/>
    </physiologicalReaction>
</comment>
<comment type="caution">
    <text evidence="13">The sequence shown here is derived from an EMBL/GenBank/DDBJ whole genome shotgun (WGS) entry which is preliminary data.</text>
</comment>
<dbReference type="EMBL" id="JAACXV010016871">
    <property type="protein sequence ID" value="KAF7264506.1"/>
    <property type="molecule type" value="Genomic_DNA"/>
</dbReference>
<comment type="catalytic activity">
    <reaction evidence="8 10">
        <text>a beta-D-Man-(1-&gt;4)-beta-D-GlcNAc-(1-&gt;4)-alpha-D-GlcNAc-diphospho-di-trans,poly-cis-dolichol + GDP-alpha-D-mannose = an alpha-D-Man-(1-&gt;3)-beta-D-Man-(1-&gt;4)-beta-D-GlcNAc-(1-&gt;4)-alpha-D-GlcNAc-diphospho-di-trans,poly-cis-dolichol + GDP + H(+)</text>
        <dbReference type="Rhea" id="RHEA:29515"/>
        <dbReference type="Rhea" id="RHEA-COMP:19511"/>
        <dbReference type="Rhea" id="RHEA-COMP:19513"/>
        <dbReference type="ChEBI" id="CHEBI:15378"/>
        <dbReference type="ChEBI" id="CHEBI:57527"/>
        <dbReference type="ChEBI" id="CHEBI:58189"/>
        <dbReference type="ChEBI" id="CHEBI:58472"/>
        <dbReference type="ChEBI" id="CHEBI:132510"/>
        <dbReference type="EC" id="2.4.1.132"/>
    </reaction>
    <physiologicalReaction direction="left-to-right" evidence="8 10">
        <dbReference type="Rhea" id="RHEA:29516"/>
    </physiologicalReaction>
</comment>
<dbReference type="GO" id="GO:0102704">
    <property type="term" value="F:GDP-Man:Man(2)GlcNAc(2)-PP-Dol alpha-1,6-mannosyltransferase activity"/>
    <property type="evidence" value="ECO:0007669"/>
    <property type="project" value="UniProtKB-UniRule"/>
</dbReference>
<dbReference type="OrthoDB" id="448893at2759"/>
<evidence type="ECO:0000259" key="11">
    <source>
        <dbReference type="Pfam" id="PF00534"/>
    </source>
</evidence>